<keyword evidence="2 3" id="KW-0040">ANK repeat</keyword>
<feature type="region of interest" description="Disordered" evidence="4">
    <location>
        <begin position="255"/>
        <end position="274"/>
    </location>
</feature>
<organism evidence="5 6">
    <name type="scientific">Luteipulveratus mongoliensis</name>
    <dbReference type="NCBI Taxonomy" id="571913"/>
    <lineage>
        <taxon>Bacteria</taxon>
        <taxon>Bacillati</taxon>
        <taxon>Actinomycetota</taxon>
        <taxon>Actinomycetes</taxon>
        <taxon>Micrococcales</taxon>
        <taxon>Dermacoccaceae</taxon>
        <taxon>Luteipulveratus</taxon>
    </lineage>
</organism>
<feature type="repeat" description="ANK" evidence="3">
    <location>
        <begin position="85"/>
        <end position="117"/>
    </location>
</feature>
<dbReference type="OrthoDB" id="928522at2"/>
<proteinExistence type="predicted"/>
<dbReference type="PROSITE" id="PS50088">
    <property type="entry name" value="ANK_REPEAT"/>
    <property type="match status" value="2"/>
</dbReference>
<evidence type="ECO:0000256" key="3">
    <source>
        <dbReference type="PROSITE-ProRule" id="PRU00023"/>
    </source>
</evidence>
<dbReference type="InterPro" id="IPR051165">
    <property type="entry name" value="Multifunctional_ANK_Repeat"/>
</dbReference>
<protein>
    <recommendedName>
        <fullName evidence="7">Ankyrin</fullName>
    </recommendedName>
</protein>
<gene>
    <name evidence="5" type="ORF">VV02_04510</name>
</gene>
<dbReference type="PANTHER" id="PTHR24123">
    <property type="entry name" value="ANKYRIN REPEAT-CONTAINING"/>
    <property type="match status" value="1"/>
</dbReference>
<evidence type="ECO:0000256" key="1">
    <source>
        <dbReference type="ARBA" id="ARBA00022737"/>
    </source>
</evidence>
<dbReference type="InterPro" id="IPR002110">
    <property type="entry name" value="Ankyrin_rpt"/>
</dbReference>
<dbReference type="EMBL" id="CP011112">
    <property type="protein sequence ID" value="AKU15295.1"/>
    <property type="molecule type" value="Genomic_DNA"/>
</dbReference>
<keyword evidence="1" id="KW-0677">Repeat</keyword>
<evidence type="ECO:0000256" key="2">
    <source>
        <dbReference type="ARBA" id="ARBA00023043"/>
    </source>
</evidence>
<feature type="repeat" description="ANK" evidence="3">
    <location>
        <begin position="206"/>
        <end position="238"/>
    </location>
</feature>
<dbReference type="AlphaFoldDB" id="A0A0K1JFC7"/>
<name>A0A0K1JFC7_9MICO</name>
<dbReference type="InterPro" id="IPR036770">
    <property type="entry name" value="Ankyrin_rpt-contain_sf"/>
</dbReference>
<evidence type="ECO:0008006" key="7">
    <source>
        <dbReference type="Google" id="ProtNLM"/>
    </source>
</evidence>
<dbReference type="STRING" id="571913.VV02_04510"/>
<dbReference type="Gene3D" id="1.25.40.20">
    <property type="entry name" value="Ankyrin repeat-containing domain"/>
    <property type="match status" value="2"/>
</dbReference>
<dbReference type="SMART" id="SM00248">
    <property type="entry name" value="ANK"/>
    <property type="match status" value="4"/>
</dbReference>
<dbReference type="SUPFAM" id="SSF48403">
    <property type="entry name" value="Ankyrin repeat"/>
    <property type="match status" value="1"/>
</dbReference>
<dbReference type="Pfam" id="PF12796">
    <property type="entry name" value="Ank_2"/>
    <property type="match status" value="2"/>
</dbReference>
<dbReference type="KEGG" id="lmoi:VV02_04510"/>
<dbReference type="RefSeq" id="WP_052590166.1">
    <property type="nucleotide sequence ID" value="NZ_CP011112.1"/>
</dbReference>
<evidence type="ECO:0000313" key="5">
    <source>
        <dbReference type="EMBL" id="AKU15295.1"/>
    </source>
</evidence>
<dbReference type="PANTHER" id="PTHR24123:SF33">
    <property type="entry name" value="PROTEIN HOS4"/>
    <property type="match status" value="1"/>
</dbReference>
<evidence type="ECO:0000313" key="6">
    <source>
        <dbReference type="Proteomes" id="UP000066480"/>
    </source>
</evidence>
<keyword evidence="6" id="KW-1185">Reference proteome</keyword>
<accession>A0A0K1JFC7</accession>
<evidence type="ECO:0000256" key="4">
    <source>
        <dbReference type="SAM" id="MobiDB-lite"/>
    </source>
</evidence>
<dbReference type="PROSITE" id="PS50297">
    <property type="entry name" value="ANK_REP_REGION"/>
    <property type="match status" value="2"/>
</dbReference>
<dbReference type="Proteomes" id="UP000066480">
    <property type="component" value="Chromosome"/>
</dbReference>
<sequence length="274" mass="28834">MSDVRATLDSLDVQRLVDLLAEHPELASRRISPASDHPLGASPLGYVAMLRYDTSRGVWRDVPGTGAIAQALLDAGAPVEGDLVDRETPLMTAASYGDAEVAQILIDAGADLNATAAANAGGVPGGTALRHAAVFGMTDVAEVLLAAGARDLVQAAVDGDLADVLTPDTPEEDRVAALRMAAARGRLDIIDELVAASTPVDGVDRDGSTALHEAAYSGQADSVRRLLRHGADPTRRDTRFNGTPLDWCRHQREQVGAGHGHDDVEHILRPRDQV</sequence>
<reference evidence="5 6" key="1">
    <citation type="submission" date="2015-03" db="EMBL/GenBank/DDBJ databases">
        <title>Luteipulveratus halotolerans sp. nov., a novel actinobacterium (Dermacoccaceae) from Sarawak, Malaysia.</title>
        <authorList>
            <person name="Juboi H."/>
            <person name="Basik A."/>
            <person name="Shamsul S.S."/>
            <person name="Arnold P."/>
            <person name="Schmitt E.K."/>
            <person name="Sanglier J.-J."/>
            <person name="Yeo T."/>
        </authorList>
    </citation>
    <scope>NUCLEOTIDE SEQUENCE [LARGE SCALE GENOMIC DNA]</scope>
    <source>
        <strain evidence="5 6">MN07-A0370</strain>
    </source>
</reference>